<dbReference type="PROSITE" id="PS50977">
    <property type="entry name" value="HTH_TETR_2"/>
    <property type="match status" value="1"/>
</dbReference>
<dbReference type="EMBL" id="LR792683">
    <property type="protein sequence ID" value="CAB3389658.1"/>
    <property type="molecule type" value="Genomic_DNA"/>
</dbReference>
<dbReference type="Gene3D" id="1.10.357.10">
    <property type="entry name" value="Tetracycline Repressor, domain 2"/>
    <property type="match status" value="1"/>
</dbReference>
<evidence type="ECO:0000256" key="1">
    <source>
        <dbReference type="ARBA" id="ARBA00023125"/>
    </source>
</evidence>
<accession>A0A6F9DZG8</accession>
<dbReference type="AlphaFoldDB" id="A0A6F9DZG8"/>
<dbReference type="PRINTS" id="PR00455">
    <property type="entry name" value="HTHTETR"/>
</dbReference>
<protein>
    <submittedName>
        <fullName evidence="4">TetR family transcriptional regulator</fullName>
    </submittedName>
</protein>
<dbReference type="InterPro" id="IPR001647">
    <property type="entry name" value="HTH_TetR"/>
</dbReference>
<proteinExistence type="predicted"/>
<evidence type="ECO:0000259" key="3">
    <source>
        <dbReference type="PROSITE" id="PS50977"/>
    </source>
</evidence>
<gene>
    <name evidence="4" type="ORF">COOX1_0025</name>
</gene>
<dbReference type="Proteomes" id="UP000502196">
    <property type="component" value="Chromosome"/>
</dbReference>
<feature type="DNA-binding region" description="H-T-H motif" evidence="2">
    <location>
        <begin position="47"/>
        <end position="66"/>
    </location>
</feature>
<dbReference type="PANTHER" id="PTHR43479">
    <property type="entry name" value="ACREF/ENVCD OPERON REPRESSOR-RELATED"/>
    <property type="match status" value="1"/>
</dbReference>
<organism evidence="4 5">
    <name type="scientific">Kyrpidia spormannii</name>
    <dbReference type="NCBI Taxonomy" id="2055160"/>
    <lineage>
        <taxon>Bacteria</taxon>
        <taxon>Bacillati</taxon>
        <taxon>Bacillota</taxon>
        <taxon>Bacilli</taxon>
        <taxon>Bacillales</taxon>
        <taxon>Alicyclobacillaceae</taxon>
        <taxon>Kyrpidia</taxon>
    </lineage>
</organism>
<dbReference type="GO" id="GO:0003677">
    <property type="term" value="F:DNA binding"/>
    <property type="evidence" value="ECO:0007669"/>
    <property type="project" value="UniProtKB-UniRule"/>
</dbReference>
<dbReference type="InterPro" id="IPR039532">
    <property type="entry name" value="TetR_C_Firmicutes"/>
</dbReference>
<keyword evidence="1 2" id="KW-0238">DNA-binding</keyword>
<evidence type="ECO:0000313" key="4">
    <source>
        <dbReference type="EMBL" id="CAB3389658.1"/>
    </source>
</evidence>
<dbReference type="InterPro" id="IPR009057">
    <property type="entry name" value="Homeodomain-like_sf"/>
</dbReference>
<reference evidence="4 5" key="1">
    <citation type="submission" date="2020-04" db="EMBL/GenBank/DDBJ databases">
        <authorList>
            <person name="Hogendoorn C."/>
        </authorList>
    </citation>
    <scope>NUCLEOTIDE SEQUENCE [LARGE SCALE GENOMIC DNA]</scope>
    <source>
        <strain evidence="4">COOX1</strain>
    </source>
</reference>
<name>A0A6F9DZG8_9BACL</name>
<dbReference type="SUPFAM" id="SSF46689">
    <property type="entry name" value="Homeodomain-like"/>
    <property type="match status" value="1"/>
</dbReference>
<sequence length="196" mass="23052">MILFMTLWMGLVILTVSKVDRRVLKSREAIKNAVLELMSEKTFDEITIQDIADRANVNRGTIYLHYTDKFDLLDKLIEEHIEEMRNIAEWACELDWIEATRIFFEYFESHYLFFSTMLASKGAPSFRSRFLEYLIGSFRSELHKEGTKDQRIDEDVMLRFIGTAYVGVVEWWITTGMPYSPAVMAQQVGLLLERHF</sequence>
<evidence type="ECO:0000256" key="2">
    <source>
        <dbReference type="PROSITE-ProRule" id="PRU00335"/>
    </source>
</evidence>
<dbReference type="PANTHER" id="PTHR43479:SF7">
    <property type="entry name" value="TETR-FAMILY TRANSCRIPTIONAL REGULATOR"/>
    <property type="match status" value="1"/>
</dbReference>
<dbReference type="Pfam" id="PF14278">
    <property type="entry name" value="TetR_C_8"/>
    <property type="match status" value="1"/>
</dbReference>
<dbReference type="Pfam" id="PF00440">
    <property type="entry name" value="TetR_N"/>
    <property type="match status" value="1"/>
</dbReference>
<evidence type="ECO:0000313" key="5">
    <source>
        <dbReference type="Proteomes" id="UP000502196"/>
    </source>
</evidence>
<dbReference type="InterPro" id="IPR050624">
    <property type="entry name" value="HTH-type_Tx_Regulator"/>
</dbReference>
<feature type="domain" description="HTH tetR-type" evidence="3">
    <location>
        <begin position="24"/>
        <end position="84"/>
    </location>
</feature>